<keyword evidence="2" id="KW-1185">Reference proteome</keyword>
<evidence type="ECO:0000313" key="2">
    <source>
        <dbReference type="Proteomes" id="UP000663880"/>
    </source>
</evidence>
<dbReference type="AlphaFoldDB" id="A0A821MCN4"/>
<organism evidence="1 2">
    <name type="scientific">Pieris macdunnoughi</name>
    <dbReference type="NCBI Taxonomy" id="345717"/>
    <lineage>
        <taxon>Eukaryota</taxon>
        <taxon>Metazoa</taxon>
        <taxon>Ecdysozoa</taxon>
        <taxon>Arthropoda</taxon>
        <taxon>Hexapoda</taxon>
        <taxon>Insecta</taxon>
        <taxon>Pterygota</taxon>
        <taxon>Neoptera</taxon>
        <taxon>Endopterygota</taxon>
        <taxon>Lepidoptera</taxon>
        <taxon>Glossata</taxon>
        <taxon>Ditrysia</taxon>
        <taxon>Papilionoidea</taxon>
        <taxon>Pieridae</taxon>
        <taxon>Pierinae</taxon>
        <taxon>Pieris</taxon>
    </lineage>
</organism>
<feature type="non-terminal residue" evidence="1">
    <location>
        <position position="1"/>
    </location>
</feature>
<accession>A0A821MCN4</accession>
<comment type="caution">
    <text evidence="1">The sequence shown here is derived from an EMBL/GenBank/DDBJ whole genome shotgun (WGS) entry which is preliminary data.</text>
</comment>
<sequence>VKIAESTSKSAESNPCKYDGICLERSNTSLYQTPDSPPC</sequence>
<name>A0A821MCN4_9NEOP</name>
<dbReference type="Proteomes" id="UP000663880">
    <property type="component" value="Unassembled WGS sequence"/>
</dbReference>
<reference evidence="1" key="1">
    <citation type="submission" date="2021-02" db="EMBL/GenBank/DDBJ databases">
        <authorList>
            <person name="Steward A R."/>
        </authorList>
    </citation>
    <scope>NUCLEOTIDE SEQUENCE</scope>
</reference>
<evidence type="ECO:0000313" key="1">
    <source>
        <dbReference type="EMBL" id="CAF4764968.1"/>
    </source>
</evidence>
<gene>
    <name evidence="1" type="ORF">PMACD_LOCUS1500</name>
</gene>
<proteinExistence type="predicted"/>
<dbReference type="EMBL" id="CAJOBZ010000003">
    <property type="protein sequence ID" value="CAF4764968.1"/>
    <property type="molecule type" value="Genomic_DNA"/>
</dbReference>
<protein>
    <submittedName>
        <fullName evidence="1">Uncharacterized protein</fullName>
    </submittedName>
</protein>